<evidence type="ECO:0000256" key="2">
    <source>
        <dbReference type="ARBA" id="ARBA00023242"/>
    </source>
</evidence>
<dbReference type="OrthoDB" id="5954824at2759"/>
<dbReference type="InterPro" id="IPR036388">
    <property type="entry name" value="WH-like_DNA-bd_sf"/>
</dbReference>
<dbReference type="SUPFAM" id="SSF46785">
    <property type="entry name" value="Winged helix' DNA-binding domain"/>
    <property type="match status" value="1"/>
</dbReference>
<comment type="function">
    <text evidence="3">Transcription factor. Plays a role in embryogenesis and later development, perhaps acting redundantly with forkhead protein pes-1.</text>
</comment>
<dbReference type="PRINTS" id="PR00053">
    <property type="entry name" value="FORKHEAD"/>
</dbReference>
<keyword evidence="9" id="KW-1185">Reference proteome</keyword>
<dbReference type="InterPro" id="IPR001766">
    <property type="entry name" value="Fork_head_dom"/>
</dbReference>
<protein>
    <recommendedName>
        <fullName evidence="4">Forkhead box protein fkh-2</fullName>
    </recommendedName>
    <alternativeName>
        <fullName evidence="5">Forkhead transcription factor family member fkh-2</fullName>
    </alternativeName>
</protein>
<evidence type="ECO:0000256" key="1">
    <source>
        <dbReference type="ARBA" id="ARBA00023125"/>
    </source>
</evidence>
<dbReference type="InterPro" id="IPR050211">
    <property type="entry name" value="FOX_domain-containing"/>
</dbReference>
<organism evidence="8 9">
    <name type="scientific">Trichinella nelsoni</name>
    <dbReference type="NCBI Taxonomy" id="6336"/>
    <lineage>
        <taxon>Eukaryota</taxon>
        <taxon>Metazoa</taxon>
        <taxon>Ecdysozoa</taxon>
        <taxon>Nematoda</taxon>
        <taxon>Enoplea</taxon>
        <taxon>Dorylaimia</taxon>
        <taxon>Trichinellida</taxon>
        <taxon>Trichinellidae</taxon>
        <taxon>Trichinella</taxon>
    </lineage>
</organism>
<evidence type="ECO:0000313" key="9">
    <source>
        <dbReference type="Proteomes" id="UP000054630"/>
    </source>
</evidence>
<dbReference type="STRING" id="6336.A0A0V0RI31"/>
<dbReference type="AlphaFoldDB" id="A0A0V0RI31"/>
<evidence type="ECO:0000259" key="7">
    <source>
        <dbReference type="PROSITE" id="PS50039"/>
    </source>
</evidence>
<gene>
    <name evidence="8" type="primary">Foxb1</name>
    <name evidence="8" type="ORF">T07_9410</name>
</gene>
<dbReference type="GO" id="GO:0009653">
    <property type="term" value="P:anatomical structure morphogenesis"/>
    <property type="evidence" value="ECO:0007669"/>
    <property type="project" value="TreeGrafter"/>
</dbReference>
<evidence type="ECO:0000256" key="4">
    <source>
        <dbReference type="ARBA" id="ARBA00071019"/>
    </source>
</evidence>
<dbReference type="Gene3D" id="1.10.10.10">
    <property type="entry name" value="Winged helix-like DNA-binding domain superfamily/Winged helix DNA-binding domain"/>
    <property type="match status" value="1"/>
</dbReference>
<dbReference type="EMBL" id="JYDL01000171">
    <property type="protein sequence ID" value="KRX14114.1"/>
    <property type="molecule type" value="Genomic_DNA"/>
</dbReference>
<feature type="domain" description="Fork-head" evidence="7">
    <location>
        <begin position="38"/>
        <end position="134"/>
    </location>
</feature>
<keyword evidence="2 6" id="KW-0539">Nucleus</keyword>
<name>A0A0V0RI31_9BILA</name>
<accession>A0A0V0RI31</accession>
<dbReference type="GO" id="GO:0030154">
    <property type="term" value="P:cell differentiation"/>
    <property type="evidence" value="ECO:0007669"/>
    <property type="project" value="TreeGrafter"/>
</dbReference>
<dbReference type="SMART" id="SM00339">
    <property type="entry name" value="FH"/>
    <property type="match status" value="1"/>
</dbReference>
<dbReference type="InterPro" id="IPR030456">
    <property type="entry name" value="TF_fork_head_CS_2"/>
</dbReference>
<comment type="subcellular location">
    <subcellularLocation>
        <location evidence="6">Nucleus</location>
    </subcellularLocation>
</comment>
<feature type="DNA-binding region" description="Fork-head" evidence="6">
    <location>
        <begin position="38"/>
        <end position="134"/>
    </location>
</feature>
<evidence type="ECO:0000313" key="8">
    <source>
        <dbReference type="EMBL" id="KRX14114.1"/>
    </source>
</evidence>
<dbReference type="Proteomes" id="UP000054630">
    <property type="component" value="Unassembled WGS sequence"/>
</dbReference>
<dbReference type="PANTHER" id="PTHR11829">
    <property type="entry name" value="FORKHEAD BOX PROTEIN"/>
    <property type="match status" value="1"/>
</dbReference>
<evidence type="ECO:0000256" key="3">
    <source>
        <dbReference type="ARBA" id="ARBA00056063"/>
    </source>
</evidence>
<dbReference type="GO" id="GO:0000981">
    <property type="term" value="F:DNA-binding transcription factor activity, RNA polymerase II-specific"/>
    <property type="evidence" value="ECO:0007669"/>
    <property type="project" value="TreeGrafter"/>
</dbReference>
<dbReference type="PANTHER" id="PTHR11829:SF343">
    <property type="entry name" value="FORK-HEAD DOMAIN-CONTAINING PROTEIN"/>
    <property type="match status" value="1"/>
</dbReference>
<dbReference type="PROSITE" id="PS00658">
    <property type="entry name" value="FORK_HEAD_2"/>
    <property type="match status" value="1"/>
</dbReference>
<dbReference type="GO" id="GO:0000978">
    <property type="term" value="F:RNA polymerase II cis-regulatory region sequence-specific DNA binding"/>
    <property type="evidence" value="ECO:0007669"/>
    <property type="project" value="TreeGrafter"/>
</dbReference>
<evidence type="ECO:0000256" key="6">
    <source>
        <dbReference type="PROSITE-ProRule" id="PRU00089"/>
    </source>
</evidence>
<dbReference type="Pfam" id="PF00250">
    <property type="entry name" value="Forkhead"/>
    <property type="match status" value="1"/>
</dbReference>
<dbReference type="FunFam" id="1.10.10.10:FF:000135">
    <property type="entry name" value="forkhead box protein G1"/>
    <property type="match status" value="1"/>
</dbReference>
<reference evidence="8 9" key="1">
    <citation type="submission" date="2015-01" db="EMBL/GenBank/DDBJ databases">
        <title>Evolution of Trichinella species and genotypes.</title>
        <authorList>
            <person name="Korhonen P.K."/>
            <person name="Edoardo P."/>
            <person name="Giuseppe L.R."/>
            <person name="Gasser R.B."/>
        </authorList>
    </citation>
    <scope>NUCLEOTIDE SEQUENCE [LARGE SCALE GENOMIC DNA]</scope>
    <source>
        <strain evidence="8">ISS37</strain>
    </source>
</reference>
<sequence length="279" mass="33127">MNDQNSSMPQKIKIPRHTHSLERFQQSMRCAIHDADEKPWLSYVALIVLALLSSPSRRMKLDEIYQFVEQTFPYYRKRRAPNWRNSIRHNLSLNDCFVKVAPRPDAPKRKGNYWTLHPKCDSMFDQGTLLRRSRRFRLADDQNHPDQPQQSDCSNSLLTVMEKINDELRRWKAQANNNDTTTADDKPIQVDSTFTYETSMPPYEYSNYDNSQYCCTNYKPDYNSMHTVNNDHYFYHSSTSFQPNHNEIYPISNVKIISPPPSCRYSQPSEFYSYHYYSR</sequence>
<comment type="caution">
    <text evidence="8">The sequence shown here is derived from an EMBL/GenBank/DDBJ whole genome shotgun (WGS) entry which is preliminary data.</text>
</comment>
<dbReference type="InterPro" id="IPR036390">
    <property type="entry name" value="WH_DNA-bd_sf"/>
</dbReference>
<dbReference type="GO" id="GO:0005634">
    <property type="term" value="C:nucleus"/>
    <property type="evidence" value="ECO:0007669"/>
    <property type="project" value="UniProtKB-SubCell"/>
</dbReference>
<keyword evidence="1 6" id="KW-0238">DNA-binding</keyword>
<proteinExistence type="predicted"/>
<evidence type="ECO:0000256" key="5">
    <source>
        <dbReference type="ARBA" id="ARBA00077297"/>
    </source>
</evidence>
<dbReference type="PROSITE" id="PS50039">
    <property type="entry name" value="FORK_HEAD_3"/>
    <property type="match status" value="1"/>
</dbReference>